<accession>A0A9E2BIV7</accession>
<evidence type="ECO:0000313" key="2">
    <source>
        <dbReference type="Proteomes" id="UP000811545"/>
    </source>
</evidence>
<organism evidence="1 2">
    <name type="scientific">Psychracetigena formicireducens</name>
    <dbReference type="NCBI Taxonomy" id="2986056"/>
    <lineage>
        <taxon>Bacteria</taxon>
        <taxon>Bacillati</taxon>
        <taxon>Candidatus Lithacetigenota</taxon>
        <taxon>Candidatus Psychracetigena</taxon>
    </lineage>
</organism>
<proteinExistence type="predicted"/>
<gene>
    <name evidence="1" type="ORF">DDT42_01669</name>
</gene>
<dbReference type="Proteomes" id="UP000811545">
    <property type="component" value="Unassembled WGS sequence"/>
</dbReference>
<protein>
    <submittedName>
        <fullName evidence="1">Uncharacterized protein</fullName>
    </submittedName>
</protein>
<name>A0A9E2BIV7_PSYF1</name>
<dbReference type="AlphaFoldDB" id="A0A9E2BIV7"/>
<sequence length="139" mass="16697">MKFSVKVNLPPSLNVWANQHWATRSREKNQFCNDVYGLLCEELECPLPQFEKLKVRYLIRSKRRMDEVNRIIINKLIGDSLVRAQIIPDDTPDHFEDEFPKWEFYDGRPEVIVTFESREVKRKMNIKRKEVKKNDLEKC</sequence>
<dbReference type="EMBL" id="QLTW01000174">
    <property type="protein sequence ID" value="MBT9145792.1"/>
    <property type="molecule type" value="Genomic_DNA"/>
</dbReference>
<evidence type="ECO:0000313" key="1">
    <source>
        <dbReference type="EMBL" id="MBT9145792.1"/>
    </source>
</evidence>
<reference evidence="1 2" key="1">
    <citation type="journal article" date="2021" name="bioRxiv">
        <title>Unique metabolic strategies in Hadean analogues reveal hints for primordial physiology.</title>
        <authorList>
            <person name="Nobu M.K."/>
            <person name="Nakai R."/>
            <person name="Tamazawa S."/>
            <person name="Mori H."/>
            <person name="Toyoda A."/>
            <person name="Ijiri A."/>
            <person name="Suzuki S."/>
            <person name="Kurokawa K."/>
            <person name="Kamagata Y."/>
            <person name="Tamaki H."/>
        </authorList>
    </citation>
    <scope>NUCLEOTIDE SEQUENCE [LARGE SCALE GENOMIC DNA]</scope>
    <source>
        <strain evidence="1">BS525</strain>
    </source>
</reference>
<comment type="caution">
    <text evidence="1">The sequence shown here is derived from an EMBL/GenBank/DDBJ whole genome shotgun (WGS) entry which is preliminary data.</text>
</comment>